<evidence type="ECO:0000313" key="2">
    <source>
        <dbReference type="Proteomes" id="UP000007803"/>
    </source>
</evidence>
<dbReference type="STRING" id="563040.Saut_1777"/>
<keyword evidence="2" id="KW-1185">Reference proteome</keyword>
<dbReference type="RefSeq" id="WP_013327574.1">
    <property type="nucleotide sequence ID" value="NC_014506.1"/>
</dbReference>
<gene>
    <name evidence="1" type="ordered locus">Saut_1777</name>
</gene>
<dbReference type="HOGENOM" id="CLU_2511455_0_0_7"/>
<organism evidence="1 2">
    <name type="scientific">Sulfurimonas autotrophica (strain ATCC BAA-671 / DSM 16294 / JCM 11897 / OK10)</name>
    <dbReference type="NCBI Taxonomy" id="563040"/>
    <lineage>
        <taxon>Bacteria</taxon>
        <taxon>Pseudomonadati</taxon>
        <taxon>Campylobacterota</taxon>
        <taxon>Epsilonproteobacteria</taxon>
        <taxon>Campylobacterales</taxon>
        <taxon>Sulfurimonadaceae</taxon>
        <taxon>Sulfurimonas</taxon>
    </lineage>
</organism>
<accession>E0UQ78</accession>
<dbReference type="KEGG" id="sua:Saut_1777"/>
<name>E0UQ78_SULAO</name>
<reference evidence="2" key="1">
    <citation type="journal article" date="2010" name="Stand. Genomic Sci.">
        <title>Complete genome sequence of Sulfurimonas autotrophica type strain (OK10).</title>
        <authorList>
            <person name="Sikorski J."/>
            <person name="Munk C."/>
            <person name="Lapidus A."/>
            <person name="Djao O."/>
            <person name="Lucas S."/>
            <person name="Glavina Del Rio T."/>
            <person name="Nolan M."/>
            <person name="Tice H."/>
            <person name="Han C."/>
            <person name="Cheng J."/>
            <person name="Tapia R."/>
            <person name="Goodwin L."/>
            <person name="Pitluck S."/>
            <person name="Liolios K."/>
            <person name="Ivanova N."/>
            <person name="Mavromatis K."/>
            <person name="Mikhailova N."/>
            <person name="Pati A."/>
            <person name="Sims D."/>
            <person name="Meincke L."/>
            <person name="Brettin T."/>
            <person name="Detter J."/>
            <person name="Chen A."/>
            <person name="Palaniappan K."/>
            <person name="Land M."/>
            <person name="Hauser L."/>
            <person name="Chang Y."/>
            <person name="Jeffries C."/>
            <person name="Rohde M."/>
            <person name="Lang E."/>
            <person name="Spring S."/>
            <person name="Goker M."/>
            <person name="Woyke T."/>
            <person name="Bristow J."/>
            <person name="Eisen J."/>
            <person name="Markowitz V."/>
            <person name="Hugenholtz P."/>
            <person name="Kyrpides N."/>
            <person name="Klenk H."/>
        </authorList>
    </citation>
    <scope>NUCLEOTIDE SEQUENCE [LARGE SCALE GENOMIC DNA]</scope>
    <source>
        <strain evidence="2">ATCC BAA-671 / DSM 16294 / JCM 11897 / OK10</strain>
    </source>
</reference>
<evidence type="ECO:0000313" key="1">
    <source>
        <dbReference type="EMBL" id="ADN09821.1"/>
    </source>
</evidence>
<dbReference type="Proteomes" id="UP000007803">
    <property type="component" value="Chromosome"/>
</dbReference>
<dbReference type="AlphaFoldDB" id="E0UQ78"/>
<proteinExistence type="predicted"/>
<protein>
    <submittedName>
        <fullName evidence="1">Uncharacterized protein</fullName>
    </submittedName>
</protein>
<dbReference type="EMBL" id="CP002205">
    <property type="protein sequence ID" value="ADN09821.1"/>
    <property type="molecule type" value="Genomic_DNA"/>
</dbReference>
<sequence length="85" mass="9595">MAIYTSDGKKLINVEFDVTPQVGDIVDSMRVLSVNKKNNDEYAVFLLEPNTRVTCYIFDEVFIIGKESGFESLNDAVAAWKNDEI</sequence>
<dbReference type="OrthoDB" id="5334553at2"/>